<reference evidence="2 3" key="1">
    <citation type="journal article" date="2007" name="Genome Res.">
        <title>Genome characteristics of facultatively symbiotic Frankia sp. strains reflect host range and host plant biogeography.</title>
        <authorList>
            <person name="Normand P."/>
            <person name="Lapierre P."/>
            <person name="Tisa L.S."/>
            <person name="Gogarten J.P."/>
            <person name="Alloisio N."/>
            <person name="Bagnarol E."/>
            <person name="Bassi C.A."/>
            <person name="Berry A.M."/>
            <person name="Bickhart D.M."/>
            <person name="Choisne N."/>
            <person name="Couloux A."/>
            <person name="Cournoyer B."/>
            <person name="Cruveiller S."/>
            <person name="Daubin V."/>
            <person name="Demange N."/>
            <person name="Francino M.P."/>
            <person name="Goltsman E."/>
            <person name="Huang Y."/>
            <person name="Kopp O.R."/>
            <person name="Labarre L."/>
            <person name="Lapidus A."/>
            <person name="Lavire C."/>
            <person name="Marechal J."/>
            <person name="Martinez M."/>
            <person name="Mastronunzio J.E."/>
            <person name="Mullin B.C."/>
            <person name="Niemann J."/>
            <person name="Pujic P."/>
            <person name="Rawnsley T."/>
            <person name="Rouy Z."/>
            <person name="Schenowitz C."/>
            <person name="Sellstedt A."/>
            <person name="Tavares F."/>
            <person name="Tomkins J.P."/>
            <person name="Vallenet D."/>
            <person name="Valverde C."/>
            <person name="Wall L.G."/>
            <person name="Wang Y."/>
            <person name="Medigue C."/>
            <person name="Benson D.R."/>
        </authorList>
    </citation>
    <scope>NUCLEOTIDE SEQUENCE [LARGE SCALE GENOMIC DNA]</scope>
    <source>
        <strain evidence="3">DSM 45986 / CECT 9034 / ACN14a</strain>
    </source>
</reference>
<organism evidence="2 3">
    <name type="scientific">Frankia alni (strain DSM 45986 / CECT 9034 / ACN14a)</name>
    <dbReference type="NCBI Taxonomy" id="326424"/>
    <lineage>
        <taxon>Bacteria</taxon>
        <taxon>Bacillati</taxon>
        <taxon>Actinomycetota</taxon>
        <taxon>Actinomycetes</taxon>
        <taxon>Frankiales</taxon>
        <taxon>Frankiaceae</taxon>
        <taxon>Frankia</taxon>
    </lineage>
</organism>
<dbReference type="STRING" id="326424.FRAAL5357"/>
<protein>
    <submittedName>
        <fullName evidence="2">Uncharacterized protein</fullName>
    </submittedName>
</protein>
<dbReference type="EMBL" id="CT573213">
    <property type="protein sequence ID" value="CAJ63990.1"/>
    <property type="molecule type" value="Genomic_DNA"/>
</dbReference>
<gene>
    <name evidence="2" type="ordered locus">FRAAL5357</name>
</gene>
<dbReference type="KEGG" id="fal:FRAAL5357"/>
<proteinExistence type="predicted"/>
<evidence type="ECO:0000256" key="1">
    <source>
        <dbReference type="SAM" id="MobiDB-lite"/>
    </source>
</evidence>
<accession>Q0REW4</accession>
<evidence type="ECO:0000313" key="2">
    <source>
        <dbReference type="EMBL" id="CAJ63990.1"/>
    </source>
</evidence>
<feature type="compositionally biased region" description="Low complexity" evidence="1">
    <location>
        <begin position="1"/>
        <end position="19"/>
    </location>
</feature>
<feature type="region of interest" description="Disordered" evidence="1">
    <location>
        <begin position="1"/>
        <end position="99"/>
    </location>
</feature>
<dbReference type="Proteomes" id="UP000000657">
    <property type="component" value="Chromosome"/>
</dbReference>
<keyword evidence="3" id="KW-1185">Reference proteome</keyword>
<feature type="compositionally biased region" description="Basic and acidic residues" evidence="1">
    <location>
        <begin position="21"/>
        <end position="31"/>
    </location>
</feature>
<evidence type="ECO:0000313" key="3">
    <source>
        <dbReference type="Proteomes" id="UP000000657"/>
    </source>
</evidence>
<name>Q0REW4_FRAAA</name>
<sequence length="99" mass="10702">MSNLADGDAPLAAPALTTPEQWRDYLREYSETYRTTATAPGRRRTESSPWTRRPAIDQAGNFPSNIVTPAGGRRRTPSIASAPTPHSGVGRRASPVLRG</sequence>
<dbReference type="AlphaFoldDB" id="Q0REW4"/>
<dbReference type="HOGENOM" id="CLU_2316163_0_0_11"/>